<dbReference type="RefSeq" id="WP_249297011.1">
    <property type="nucleotide sequence ID" value="NZ_JACRSX010000001.1"/>
</dbReference>
<comment type="pathway">
    <text evidence="1">Cofactor biosynthesis; thiamine diphosphate biosynthesis.</text>
</comment>
<sequence length="190" mass="21446">MCKIPQICITNRHLVTGDFLEQLRYVAGLHPEKIILREKDLPQEQYEILAEKVLKVCRQEKVSCVLHYYPESAKKLGVRAIHLPMPLLRSLDDRDKEYFDEIGASTHSVEEAVEAQKLGATYITAGHVFATDCKKGVPPRGTYFLRQVCESVKIPVYALGGICDENQQMCMDAGAAGVCRMSDFMRRIAK</sequence>
<evidence type="ECO:0000259" key="3">
    <source>
        <dbReference type="Pfam" id="PF02581"/>
    </source>
</evidence>
<dbReference type="InterPro" id="IPR013785">
    <property type="entry name" value="Aldolase_TIM"/>
</dbReference>
<dbReference type="EMBL" id="JACRSX010000001">
    <property type="protein sequence ID" value="MBC8561310.1"/>
    <property type="molecule type" value="Genomic_DNA"/>
</dbReference>
<reference evidence="4 5" key="1">
    <citation type="submission" date="2020-08" db="EMBL/GenBank/DDBJ databases">
        <title>Genome public.</title>
        <authorList>
            <person name="Liu C."/>
            <person name="Sun Q."/>
        </authorList>
    </citation>
    <scope>NUCLEOTIDE SEQUENCE [LARGE SCALE GENOMIC DNA]</scope>
    <source>
        <strain evidence="4 5">NSJ-37</strain>
    </source>
</reference>
<dbReference type="Pfam" id="PF02581">
    <property type="entry name" value="TMP-TENI"/>
    <property type="match status" value="1"/>
</dbReference>
<comment type="caution">
    <text evidence="4">The sequence shown here is derived from an EMBL/GenBank/DDBJ whole genome shotgun (WGS) entry which is preliminary data.</text>
</comment>
<evidence type="ECO:0000256" key="1">
    <source>
        <dbReference type="ARBA" id="ARBA00004948"/>
    </source>
</evidence>
<keyword evidence="5" id="KW-1185">Reference proteome</keyword>
<gene>
    <name evidence="4" type="ORF">H8704_01455</name>
</gene>
<dbReference type="InterPro" id="IPR036206">
    <property type="entry name" value="ThiamineP_synth_sf"/>
</dbReference>
<accession>A0ABR7MY51</accession>
<dbReference type="PANTHER" id="PTHR20857">
    <property type="entry name" value="THIAMINE-PHOSPHATE PYROPHOSPHORYLASE"/>
    <property type="match status" value="1"/>
</dbReference>
<evidence type="ECO:0000313" key="5">
    <source>
        <dbReference type="Proteomes" id="UP000606193"/>
    </source>
</evidence>
<dbReference type="SUPFAM" id="SSF51391">
    <property type="entry name" value="Thiamin phosphate synthase"/>
    <property type="match status" value="1"/>
</dbReference>
<organism evidence="4 5">
    <name type="scientific">Jutongia huaianensis</name>
    <dbReference type="NCBI Taxonomy" id="2763668"/>
    <lineage>
        <taxon>Bacteria</taxon>
        <taxon>Bacillati</taxon>
        <taxon>Bacillota</taxon>
        <taxon>Clostridia</taxon>
        <taxon>Lachnospirales</taxon>
        <taxon>Lachnospiraceae</taxon>
        <taxon>Jutongia</taxon>
    </lineage>
</organism>
<name>A0ABR7MY51_9FIRM</name>
<evidence type="ECO:0000256" key="2">
    <source>
        <dbReference type="ARBA" id="ARBA00022977"/>
    </source>
</evidence>
<evidence type="ECO:0000313" key="4">
    <source>
        <dbReference type="EMBL" id="MBC8561310.1"/>
    </source>
</evidence>
<dbReference type="Gene3D" id="3.20.20.70">
    <property type="entry name" value="Aldolase class I"/>
    <property type="match status" value="1"/>
</dbReference>
<dbReference type="InterPro" id="IPR022998">
    <property type="entry name" value="ThiamineP_synth_TenI"/>
</dbReference>
<proteinExistence type="predicted"/>
<keyword evidence="2" id="KW-0784">Thiamine biosynthesis</keyword>
<protein>
    <submittedName>
        <fullName evidence="4">Thiamine phosphate synthase</fullName>
    </submittedName>
</protein>
<dbReference type="PANTHER" id="PTHR20857:SF15">
    <property type="entry name" value="THIAMINE-PHOSPHATE SYNTHASE"/>
    <property type="match status" value="1"/>
</dbReference>
<dbReference type="Proteomes" id="UP000606193">
    <property type="component" value="Unassembled WGS sequence"/>
</dbReference>
<dbReference type="CDD" id="cd00564">
    <property type="entry name" value="TMP_TenI"/>
    <property type="match status" value="1"/>
</dbReference>
<feature type="domain" description="Thiamine phosphate synthase/TenI" evidence="3">
    <location>
        <begin position="8"/>
        <end position="183"/>
    </location>
</feature>